<dbReference type="EMBL" id="MLJW01001253">
    <property type="protein sequence ID" value="OIQ79220.1"/>
    <property type="molecule type" value="Genomic_DNA"/>
</dbReference>
<dbReference type="AlphaFoldDB" id="A0A1J5QGU1"/>
<organism evidence="1">
    <name type="scientific">mine drainage metagenome</name>
    <dbReference type="NCBI Taxonomy" id="410659"/>
    <lineage>
        <taxon>unclassified sequences</taxon>
        <taxon>metagenomes</taxon>
        <taxon>ecological metagenomes</taxon>
    </lineage>
</organism>
<sequence length="291" mass="32143">MEDIRQEVPDTEKRRRRGADRDRGRLLEALTRIDREGWNGPTGSALLQELRTTMVRPLAIDIGLRGAMACQAEASGWEAVWIALCNPSLRAARSPWGVLWQAARRAVITEILTSRFATNERRAWELALVARDGAVRVPLSIEALVARGWDPPSDTPDQAAALIIRDVCTLARDALVAVGWDASRADAIVAAVLTLTDPTDDPRSTVLGWRSLASALDLPAWQARRLTVVLRGTDQWPGLLTRLLTDDLDLMDDVGMRSALLATRYHSHRSPILAAQRATRTIEDRPQRAAS</sequence>
<reference evidence="1" key="1">
    <citation type="submission" date="2016-10" db="EMBL/GenBank/DDBJ databases">
        <title>Sequence of Gallionella enrichment culture.</title>
        <authorList>
            <person name="Poehlein A."/>
            <person name="Muehling M."/>
            <person name="Daniel R."/>
        </authorList>
    </citation>
    <scope>NUCLEOTIDE SEQUENCE</scope>
</reference>
<gene>
    <name evidence="1" type="ORF">GALL_390430</name>
</gene>
<protein>
    <submittedName>
        <fullName evidence="1">Uncharacterized protein</fullName>
    </submittedName>
</protein>
<accession>A0A1J5QGU1</accession>
<proteinExistence type="predicted"/>
<name>A0A1J5QGU1_9ZZZZ</name>
<comment type="caution">
    <text evidence="1">The sequence shown here is derived from an EMBL/GenBank/DDBJ whole genome shotgun (WGS) entry which is preliminary data.</text>
</comment>
<evidence type="ECO:0000313" key="1">
    <source>
        <dbReference type="EMBL" id="OIQ79220.1"/>
    </source>
</evidence>